<dbReference type="InterPro" id="IPR001451">
    <property type="entry name" value="Hexapep"/>
</dbReference>
<dbReference type="SUPFAM" id="SSF51161">
    <property type="entry name" value="Trimeric LpxA-like enzymes"/>
    <property type="match status" value="1"/>
</dbReference>
<dbReference type="CDD" id="cd03349">
    <property type="entry name" value="LbH_XAT"/>
    <property type="match status" value="1"/>
</dbReference>
<dbReference type="PANTHER" id="PTHR23416">
    <property type="entry name" value="SIALIC ACID SYNTHASE-RELATED"/>
    <property type="match status" value="1"/>
</dbReference>
<dbReference type="InterPro" id="IPR018357">
    <property type="entry name" value="Hexapep_transf_CS"/>
</dbReference>
<dbReference type="InterPro" id="IPR011004">
    <property type="entry name" value="Trimer_LpxA-like_sf"/>
</dbReference>
<gene>
    <name evidence="5" type="ORF">I5M27_14015</name>
</gene>
<keyword evidence="2" id="KW-0677">Repeat</keyword>
<dbReference type="EMBL" id="JAEHFX010000007">
    <property type="protein sequence ID" value="MBK0404107.1"/>
    <property type="molecule type" value="Genomic_DNA"/>
</dbReference>
<dbReference type="PANTHER" id="PTHR23416:SF78">
    <property type="entry name" value="LIPOPOLYSACCHARIDE BIOSYNTHESIS O-ACETYL TRANSFERASE WBBJ-RELATED"/>
    <property type="match status" value="1"/>
</dbReference>
<evidence type="ECO:0000256" key="2">
    <source>
        <dbReference type="ARBA" id="ARBA00022737"/>
    </source>
</evidence>
<name>A0ABS1C4J6_9BACT</name>
<evidence type="ECO:0000313" key="6">
    <source>
        <dbReference type="Proteomes" id="UP000644147"/>
    </source>
</evidence>
<evidence type="ECO:0000256" key="3">
    <source>
        <dbReference type="ARBA" id="ARBA00023315"/>
    </source>
</evidence>
<dbReference type="Pfam" id="PF00132">
    <property type="entry name" value="Hexapep"/>
    <property type="match status" value="1"/>
</dbReference>
<reference evidence="5 6" key="1">
    <citation type="submission" date="2020-12" db="EMBL/GenBank/DDBJ databases">
        <title>Bacterial novel species Adhaeribacter sp. BT258 isolated from soil.</title>
        <authorList>
            <person name="Jung H.-Y."/>
        </authorList>
    </citation>
    <scope>NUCLEOTIDE SEQUENCE [LARGE SCALE GENOMIC DNA]</scope>
    <source>
        <strain evidence="5 6">BT258</strain>
    </source>
</reference>
<dbReference type="PROSITE" id="PS00101">
    <property type="entry name" value="HEXAPEP_TRANSFERASES"/>
    <property type="match status" value="1"/>
</dbReference>
<dbReference type="Gene3D" id="2.160.10.10">
    <property type="entry name" value="Hexapeptide repeat proteins"/>
    <property type="match status" value="1"/>
</dbReference>
<keyword evidence="4" id="KW-0812">Transmembrane</keyword>
<feature type="transmembrane region" description="Helical" evidence="4">
    <location>
        <begin position="7"/>
        <end position="24"/>
    </location>
</feature>
<evidence type="ECO:0000313" key="5">
    <source>
        <dbReference type="EMBL" id="MBK0404107.1"/>
    </source>
</evidence>
<accession>A0ABS1C4J6</accession>
<protein>
    <submittedName>
        <fullName evidence="5">CatB-related O-acetyltransferase</fullName>
    </submittedName>
</protein>
<keyword evidence="6" id="KW-1185">Reference proteome</keyword>
<sequence length="175" mass="19496">MKKKISLVIYFLIAYNLPSSYFPLGKYFNILRVYLLKNVISNLGNNNKIQKHVRFGDGQHIDIGSFCQINENVYIQRAKIGDYVMIAPNVSILGSSHNFERIDIPMVNQGETERLTPIISNDVWIGRNAIIMPGIKIGEGSIIGAGAVVTKDVEPYSIVGGVPAKFIRSRLISRS</sequence>
<organism evidence="5 6">
    <name type="scientific">Adhaeribacter terrigena</name>
    <dbReference type="NCBI Taxonomy" id="2793070"/>
    <lineage>
        <taxon>Bacteria</taxon>
        <taxon>Pseudomonadati</taxon>
        <taxon>Bacteroidota</taxon>
        <taxon>Cytophagia</taxon>
        <taxon>Cytophagales</taxon>
        <taxon>Hymenobacteraceae</taxon>
        <taxon>Adhaeribacter</taxon>
    </lineage>
</organism>
<evidence type="ECO:0000256" key="1">
    <source>
        <dbReference type="ARBA" id="ARBA00022679"/>
    </source>
</evidence>
<comment type="caution">
    <text evidence="5">The sequence shown here is derived from an EMBL/GenBank/DDBJ whole genome shotgun (WGS) entry which is preliminary data.</text>
</comment>
<dbReference type="InterPro" id="IPR051159">
    <property type="entry name" value="Hexapeptide_acetyltransf"/>
</dbReference>
<keyword evidence="4" id="KW-1133">Transmembrane helix</keyword>
<evidence type="ECO:0000256" key="4">
    <source>
        <dbReference type="SAM" id="Phobius"/>
    </source>
</evidence>
<keyword evidence="4" id="KW-0472">Membrane</keyword>
<dbReference type="Proteomes" id="UP000644147">
    <property type="component" value="Unassembled WGS sequence"/>
</dbReference>
<dbReference type="RefSeq" id="WP_200506945.1">
    <property type="nucleotide sequence ID" value="NZ_JAEHFX010000007.1"/>
</dbReference>
<keyword evidence="3" id="KW-0012">Acyltransferase</keyword>
<proteinExistence type="predicted"/>
<keyword evidence="1" id="KW-0808">Transferase</keyword>